<dbReference type="InterPro" id="IPR003891">
    <property type="entry name" value="Initiation_fac_eIF4g_MI"/>
</dbReference>
<dbReference type="SUPFAM" id="SSF48371">
    <property type="entry name" value="ARM repeat"/>
    <property type="match status" value="3"/>
</dbReference>
<name>A0AAW0JGM8_QUESU</name>
<dbReference type="PROSITE" id="PS51375">
    <property type="entry name" value="PPR"/>
    <property type="match status" value="3"/>
</dbReference>
<feature type="region of interest" description="Disordered" evidence="8">
    <location>
        <begin position="509"/>
        <end position="542"/>
    </location>
</feature>
<dbReference type="GO" id="GO:0006417">
    <property type="term" value="P:regulation of translation"/>
    <property type="evidence" value="ECO:0007669"/>
    <property type="project" value="UniProtKB-KW"/>
</dbReference>
<feature type="compositionally biased region" description="Basic and acidic residues" evidence="8">
    <location>
        <begin position="135"/>
        <end position="144"/>
    </location>
</feature>
<evidence type="ECO:0000256" key="8">
    <source>
        <dbReference type="SAM" id="MobiDB-lite"/>
    </source>
</evidence>
<evidence type="ECO:0000256" key="1">
    <source>
        <dbReference type="ARBA" id="ARBA00005775"/>
    </source>
</evidence>
<feature type="domain" description="MI" evidence="9">
    <location>
        <begin position="606"/>
        <end position="728"/>
    </location>
</feature>
<evidence type="ECO:0000313" key="10">
    <source>
        <dbReference type="EMBL" id="KAK7826099.1"/>
    </source>
</evidence>
<feature type="repeat" description="PPR" evidence="7">
    <location>
        <begin position="833"/>
        <end position="863"/>
    </location>
</feature>
<feature type="repeat" description="PPR" evidence="7">
    <location>
        <begin position="965"/>
        <end position="999"/>
    </location>
</feature>
<dbReference type="SMART" id="SM00543">
    <property type="entry name" value="MIF4G"/>
    <property type="match status" value="2"/>
</dbReference>
<dbReference type="Gene3D" id="1.25.40.180">
    <property type="match status" value="3"/>
</dbReference>
<dbReference type="SMART" id="SM00544">
    <property type="entry name" value="MA3"/>
    <property type="match status" value="1"/>
</dbReference>
<evidence type="ECO:0000256" key="6">
    <source>
        <dbReference type="ARBA" id="ARBA00057610"/>
    </source>
</evidence>
<sequence length="1394" mass="154998">MQADQTVISLRPGGGGGGGGLRGTRFLLPRFDSSSSFSSDAQSLRLAPTLKSGELQFEDRDRVRYTRDQLLQLREVAAIPEDILKIKQEIEAELAGEDHTWVHSDANLQPQSQSRYYESDNRDWRGRSAQLPASGEERPWEAIQDNREYSNQFESRPQELNNGQYIQGAGPAPTLVKAEVPWSVRRGTLSEKERVLKTVKGILNKLTPEKFDVLKGQLIDSGITTPDILKDVISLIFDKAVLEPTFCPMYALLCYDLNEKLPPFPSDEPGGKDITFKRMLLNNCQEAFEGADSLRAEIRQMAAPEQEMERRDKERLIKLRTLGNIRLIGELLKQRMVPEKIVHHIVQELLGQEGKTCPAEENVEAICQFFNTIGKQLDESPKSRRVNDIYFSRLKDLTTNPQLLPRLRFMVRDVLDLRANYWIPRREEVKAKTITEIHSEAEKNLGLRPGATAFMRNGRNTGGLGVMSPVDFPTNRPGSGGIMPGMPGTRKMPGMPGLDTYNWEVPRSRSMPRSNGSAPIQSARQPPLIGKTPTLNSKFLPQGSGGIVAGKTSALLQGGGTPVEPSSLSGIKPVTQNPRPVASAAASVVPSPEKPMAPAAGSIPVNFHRKTVSLLEEYFSVRMLDEALQCVEELKAPAYHSEVVKEAIFLALEKSPPCVEPVIKLLEYLLNKNVLAARDIGTGCLLYGSMLDDIGIDLPKAPNNFGEVLGQLVLAGGLDFKVVKEVLKKVEDDSFQTVIFGAAMRIINSSPSGQQLVAVQGADIQDCEMLKGNVEKAILTYINMQELGYQADNYTFPILLKAAGNHSSSCIGFALHGRIIPARSIFDKIPTKDTVSWNSIILAYTNAGDMVEAQKLFNEMPAKDVITWNTMVRGYIHNQLYAVAADLFEEMQAANVKPDFLTMTSVLSACAHLGSLERGTKAHIYAKNQCLDSSPHVTTALIVMYAKCGSILNALEVFYKSQFKDIYCWNATISALSLHGYGSAALELFDKMVESCIMPDDITFIGLLSACSHAGLVEDGCKLFNSMEKAFGITPKREHYGCMVDLLGRAKLLNQAFQLIQAMPFEPGQSILGALLSACVINRDLDTGEKVMKLYFDSTSQLSDGEFMMFANLYASCGKWEEAKMWREKMNDSGIAKTAGCSIVELNGRFHQVPFILQDVISLIFDKAVLEPTFCPMYALLCYDLNEKLPPFPSDEPGGKDITFKRMLLNNCQEAFEGADSLRAEIRQMAAPEQEMERRDKERLIKLRTLGNIRLIGELLKQRMVPEKIVHHIVQELLGQEGKTCPAEENVEAICQFFNTIGKQLDESPKSRRVNDIYFSRLKDLTTNPQLLPRLRFMVRDVLDLRANYWIPRREEVKAKTITEIHSEAEKNLGLRPGATAFMRNGRNTGDLGL</sequence>
<dbReference type="Pfam" id="PF13041">
    <property type="entry name" value="PPR_2"/>
    <property type="match status" value="2"/>
</dbReference>
<keyword evidence="3" id="KW-0677">Repeat</keyword>
<evidence type="ECO:0000313" key="11">
    <source>
        <dbReference type="Proteomes" id="UP000237347"/>
    </source>
</evidence>
<feature type="repeat" description="PPR" evidence="7">
    <location>
        <begin position="864"/>
        <end position="898"/>
    </location>
</feature>
<dbReference type="NCBIfam" id="TIGR00756">
    <property type="entry name" value="PPR"/>
    <property type="match status" value="2"/>
</dbReference>
<dbReference type="InterPro" id="IPR016024">
    <property type="entry name" value="ARM-type_fold"/>
</dbReference>
<dbReference type="EMBL" id="PKMF04000556">
    <property type="protein sequence ID" value="KAK7826099.1"/>
    <property type="molecule type" value="Genomic_DNA"/>
</dbReference>
<evidence type="ECO:0000259" key="9">
    <source>
        <dbReference type="PROSITE" id="PS51366"/>
    </source>
</evidence>
<dbReference type="PROSITE" id="PS51366">
    <property type="entry name" value="MI"/>
    <property type="match status" value="1"/>
</dbReference>
<dbReference type="FunFam" id="1.25.40.180:FF:000027">
    <property type="entry name" value="Eukaryotic translation initiation factor isoform 4G-2"/>
    <property type="match status" value="1"/>
</dbReference>
<dbReference type="FunFam" id="1.25.40.10:FF:000989">
    <property type="entry name" value="Pentatricopeptide repeat-containing protein At1g31430"/>
    <property type="match status" value="1"/>
</dbReference>
<dbReference type="InterPro" id="IPR002885">
    <property type="entry name" value="PPR_rpt"/>
</dbReference>
<reference evidence="10 11" key="1">
    <citation type="journal article" date="2018" name="Sci. Data">
        <title>The draft genome sequence of cork oak.</title>
        <authorList>
            <person name="Ramos A.M."/>
            <person name="Usie A."/>
            <person name="Barbosa P."/>
            <person name="Barros P.M."/>
            <person name="Capote T."/>
            <person name="Chaves I."/>
            <person name="Simoes F."/>
            <person name="Abreu I."/>
            <person name="Carrasquinho I."/>
            <person name="Faro C."/>
            <person name="Guimaraes J.B."/>
            <person name="Mendonca D."/>
            <person name="Nobrega F."/>
            <person name="Rodrigues L."/>
            <person name="Saibo N.J.M."/>
            <person name="Varela M.C."/>
            <person name="Egas C."/>
            <person name="Matos J."/>
            <person name="Miguel C.M."/>
            <person name="Oliveira M.M."/>
            <person name="Ricardo C.P."/>
            <person name="Goncalves S."/>
        </authorList>
    </citation>
    <scope>NUCLEOTIDE SEQUENCE [LARGE SCALE GENOMIC DNA]</scope>
    <source>
        <strain evidence="11">cv. HL8</strain>
    </source>
</reference>
<dbReference type="InterPro" id="IPR003890">
    <property type="entry name" value="MIF4G-like_typ-3"/>
</dbReference>
<evidence type="ECO:0000256" key="2">
    <source>
        <dbReference type="ARBA" id="ARBA00022540"/>
    </source>
</evidence>
<evidence type="ECO:0000256" key="3">
    <source>
        <dbReference type="ARBA" id="ARBA00022737"/>
    </source>
</evidence>
<comment type="similarity">
    <text evidence="1">Belongs to the eukaryotic initiation factor 4G family.</text>
</comment>
<dbReference type="GO" id="GO:0003743">
    <property type="term" value="F:translation initiation factor activity"/>
    <property type="evidence" value="ECO:0007669"/>
    <property type="project" value="UniProtKB-KW"/>
</dbReference>
<keyword evidence="11" id="KW-1185">Reference proteome</keyword>
<feature type="region of interest" description="Disordered" evidence="8">
    <location>
        <begin position="112"/>
        <end position="144"/>
    </location>
</feature>
<dbReference type="GO" id="GO:0016281">
    <property type="term" value="C:eukaryotic translation initiation factor 4F complex"/>
    <property type="evidence" value="ECO:0007669"/>
    <property type="project" value="TreeGrafter"/>
</dbReference>
<feature type="compositionally biased region" description="Polar residues" evidence="8">
    <location>
        <begin position="511"/>
        <end position="524"/>
    </location>
</feature>
<protein>
    <submittedName>
        <fullName evidence="10">Eukaryotic translation initiation factor isoform 4g-1</fullName>
    </submittedName>
</protein>
<evidence type="ECO:0000256" key="4">
    <source>
        <dbReference type="ARBA" id="ARBA00022845"/>
    </source>
</evidence>
<dbReference type="InterPro" id="IPR046848">
    <property type="entry name" value="E_motif"/>
</dbReference>
<evidence type="ECO:0000256" key="5">
    <source>
        <dbReference type="ARBA" id="ARBA00022917"/>
    </source>
</evidence>
<dbReference type="Gene3D" id="1.25.40.10">
    <property type="entry name" value="Tetratricopeptide repeat domain"/>
    <property type="match status" value="2"/>
</dbReference>
<evidence type="ECO:0000256" key="7">
    <source>
        <dbReference type="PROSITE-ProRule" id="PRU00708"/>
    </source>
</evidence>
<keyword evidence="2 10" id="KW-0396">Initiation factor</keyword>
<dbReference type="InterPro" id="IPR011990">
    <property type="entry name" value="TPR-like_helical_dom_sf"/>
</dbReference>
<dbReference type="PANTHER" id="PTHR23253">
    <property type="entry name" value="EUKARYOTIC TRANSLATION INITIATION FACTOR 4 GAMMA"/>
    <property type="match status" value="1"/>
</dbReference>
<feature type="compositionally biased region" description="Basic and acidic residues" evidence="8">
    <location>
        <begin position="117"/>
        <end position="126"/>
    </location>
</feature>
<dbReference type="Pfam" id="PF02847">
    <property type="entry name" value="MA3"/>
    <property type="match status" value="1"/>
</dbReference>
<proteinExistence type="inferred from homology"/>
<dbReference type="PANTHER" id="PTHR23253:SF62">
    <property type="entry name" value="MI DOMAIN-CONTAINING PROTEIN"/>
    <property type="match status" value="1"/>
</dbReference>
<dbReference type="Proteomes" id="UP000237347">
    <property type="component" value="Unassembled WGS sequence"/>
</dbReference>
<comment type="caution">
    <text evidence="10">The sequence shown here is derived from an EMBL/GenBank/DDBJ whole genome shotgun (WGS) entry which is preliminary data.</text>
</comment>
<gene>
    <name evidence="10" type="ORF">CFP56_032470</name>
</gene>
<keyword evidence="5" id="KW-0648">Protein biosynthesis</keyword>
<dbReference type="GO" id="GO:0003729">
    <property type="term" value="F:mRNA binding"/>
    <property type="evidence" value="ECO:0007669"/>
    <property type="project" value="TreeGrafter"/>
</dbReference>
<dbReference type="Pfam" id="PF02854">
    <property type="entry name" value="MIF4G"/>
    <property type="match status" value="2"/>
</dbReference>
<accession>A0AAW0JGM8</accession>
<dbReference type="Pfam" id="PF20431">
    <property type="entry name" value="E_motif"/>
    <property type="match status" value="1"/>
</dbReference>
<organism evidence="10 11">
    <name type="scientific">Quercus suber</name>
    <name type="common">Cork oak</name>
    <dbReference type="NCBI Taxonomy" id="58331"/>
    <lineage>
        <taxon>Eukaryota</taxon>
        <taxon>Viridiplantae</taxon>
        <taxon>Streptophyta</taxon>
        <taxon>Embryophyta</taxon>
        <taxon>Tracheophyta</taxon>
        <taxon>Spermatophyta</taxon>
        <taxon>Magnoliopsida</taxon>
        <taxon>eudicotyledons</taxon>
        <taxon>Gunneridae</taxon>
        <taxon>Pentapetalae</taxon>
        <taxon>rosids</taxon>
        <taxon>fabids</taxon>
        <taxon>Fagales</taxon>
        <taxon>Fagaceae</taxon>
        <taxon>Quercus</taxon>
    </lineage>
</organism>
<comment type="function">
    <text evidence="6">Plays a role in the accumulation of some potyvirus during viral infection.</text>
</comment>
<keyword evidence="4" id="KW-0810">Translation regulation</keyword>